<evidence type="ECO:0000313" key="4">
    <source>
        <dbReference type="Proteomes" id="UP001199469"/>
    </source>
</evidence>
<dbReference type="RefSeq" id="WP_230739835.1">
    <property type="nucleotide sequence ID" value="NZ_JAJNDB010000009.1"/>
</dbReference>
<keyword evidence="4" id="KW-1185">Reference proteome</keyword>
<feature type="transmembrane region" description="Helical" evidence="2">
    <location>
        <begin position="6"/>
        <end position="28"/>
    </location>
</feature>
<dbReference type="Proteomes" id="UP001199469">
    <property type="component" value="Unassembled WGS sequence"/>
</dbReference>
<keyword evidence="2" id="KW-1133">Transmembrane helix</keyword>
<name>A0ABS8PH83_9PSEU</name>
<evidence type="ECO:0000256" key="2">
    <source>
        <dbReference type="SAM" id="Phobius"/>
    </source>
</evidence>
<accession>A0ABS8PH83</accession>
<feature type="region of interest" description="Disordered" evidence="1">
    <location>
        <begin position="166"/>
        <end position="228"/>
    </location>
</feature>
<keyword evidence="2" id="KW-0812">Transmembrane</keyword>
<evidence type="ECO:0000256" key="1">
    <source>
        <dbReference type="SAM" id="MobiDB-lite"/>
    </source>
</evidence>
<sequence length="228" mass="24236">MQALSIVTSVAQVLSPLLYAVFIVVIYFQLREARSSVREVQQEFLAGGRPVVAVHDEYDHASGALSLAVENVGQGPAKHISFAFARPIESSDGVVISELSLFTIGLTSLAPGARITCYWDDLEDQMEFLRENGLEGADFIVHVSYEDLPGTEYRHEWDIQPAVYRGLRQPPHPHEHAHDQAGESEGGVSTAEGSPVSNASGDDGGGTPGSAPGPTGEPAVTAASIDQA</sequence>
<reference evidence="3 4" key="1">
    <citation type="submission" date="2021-11" db="EMBL/GenBank/DDBJ databases">
        <title>Draft genome sequence of Actinomycetospora sp. SF1 isolated from the rhizosphere soil.</title>
        <authorList>
            <person name="Duangmal K."/>
            <person name="Chantavorakit T."/>
        </authorList>
    </citation>
    <scope>NUCLEOTIDE SEQUENCE [LARGE SCALE GENOMIC DNA]</scope>
    <source>
        <strain evidence="3 4">TBRC 5722</strain>
    </source>
</reference>
<proteinExistence type="predicted"/>
<dbReference type="EMBL" id="JAJNDB010000009">
    <property type="protein sequence ID" value="MCD2197625.1"/>
    <property type="molecule type" value="Genomic_DNA"/>
</dbReference>
<organism evidence="3 4">
    <name type="scientific">Actinomycetospora endophytica</name>
    <dbReference type="NCBI Taxonomy" id="2291215"/>
    <lineage>
        <taxon>Bacteria</taxon>
        <taxon>Bacillati</taxon>
        <taxon>Actinomycetota</taxon>
        <taxon>Actinomycetes</taxon>
        <taxon>Pseudonocardiales</taxon>
        <taxon>Pseudonocardiaceae</taxon>
        <taxon>Actinomycetospora</taxon>
    </lineage>
</organism>
<feature type="compositionally biased region" description="Basic and acidic residues" evidence="1">
    <location>
        <begin position="172"/>
        <end position="181"/>
    </location>
</feature>
<evidence type="ECO:0000313" key="3">
    <source>
        <dbReference type="EMBL" id="MCD2197625.1"/>
    </source>
</evidence>
<protein>
    <submittedName>
        <fullName evidence="3">Uncharacterized protein</fullName>
    </submittedName>
</protein>
<keyword evidence="2" id="KW-0472">Membrane</keyword>
<comment type="caution">
    <text evidence="3">The sequence shown here is derived from an EMBL/GenBank/DDBJ whole genome shotgun (WGS) entry which is preliminary data.</text>
</comment>
<gene>
    <name evidence="3" type="ORF">LQ327_30065</name>
</gene>